<evidence type="ECO:0000313" key="2">
    <source>
        <dbReference type="Proteomes" id="UP000076154"/>
    </source>
</evidence>
<dbReference type="Proteomes" id="UP000076154">
    <property type="component" value="Unassembled WGS sequence"/>
</dbReference>
<protein>
    <submittedName>
        <fullName evidence="1">Uncharacterized protein</fullName>
    </submittedName>
</protein>
<proteinExistence type="predicted"/>
<reference evidence="1" key="1">
    <citation type="submission" date="2018-04" db="EMBL/GenBank/DDBJ databases">
        <title>Whole genome sequencing of Hypsizygus marmoreus.</title>
        <authorList>
            <person name="Choi I.-G."/>
            <person name="Min B."/>
            <person name="Kim J.-G."/>
            <person name="Kim S."/>
            <person name="Oh Y.-L."/>
            <person name="Kong W.-S."/>
            <person name="Park H."/>
            <person name="Jeong J."/>
            <person name="Song E.-S."/>
        </authorList>
    </citation>
    <scope>NUCLEOTIDE SEQUENCE [LARGE SCALE GENOMIC DNA]</scope>
    <source>
        <strain evidence="1">51987-8</strain>
    </source>
</reference>
<gene>
    <name evidence="1" type="ORF">Hypma_013671</name>
</gene>
<comment type="caution">
    <text evidence="1">The sequence shown here is derived from an EMBL/GenBank/DDBJ whole genome shotgun (WGS) entry which is preliminary data.</text>
</comment>
<keyword evidence="2" id="KW-1185">Reference proteome</keyword>
<name>A0A369JB10_HYPMA</name>
<organism evidence="1 2">
    <name type="scientific">Hypsizygus marmoreus</name>
    <name type="common">White beech mushroom</name>
    <name type="synonym">Agaricus marmoreus</name>
    <dbReference type="NCBI Taxonomy" id="39966"/>
    <lineage>
        <taxon>Eukaryota</taxon>
        <taxon>Fungi</taxon>
        <taxon>Dikarya</taxon>
        <taxon>Basidiomycota</taxon>
        <taxon>Agaricomycotina</taxon>
        <taxon>Agaricomycetes</taxon>
        <taxon>Agaricomycetidae</taxon>
        <taxon>Agaricales</taxon>
        <taxon>Tricholomatineae</taxon>
        <taxon>Lyophyllaceae</taxon>
        <taxon>Hypsizygus</taxon>
    </lineage>
</organism>
<evidence type="ECO:0000313" key="1">
    <source>
        <dbReference type="EMBL" id="RDB19281.1"/>
    </source>
</evidence>
<dbReference type="EMBL" id="LUEZ02000080">
    <property type="protein sequence ID" value="RDB19281.1"/>
    <property type="molecule type" value="Genomic_DNA"/>
</dbReference>
<dbReference type="AlphaFoldDB" id="A0A369JB10"/>
<sequence length="94" mass="10585">MYFVAGESNFILTACIFELHTLHPQILCRISKGLAARSLQEAICGITATYSDTGTVFRCVFMVSTYLFTAKMFTPHLPPSRHAFRAARLLRRAE</sequence>
<accession>A0A369JB10</accession>
<dbReference type="InParanoid" id="A0A369JB10"/>